<gene>
    <name evidence="1" type="ORF">A6A40_12925</name>
</gene>
<dbReference type="OrthoDB" id="9788334at2"/>
<keyword evidence="2" id="KW-1185">Reference proteome</keyword>
<sequence>MDLGKIGFFQLAGTRLDYLAQRQKLVAENVVNANTPDYQARDLKSFDSVMEGIRPVEAARTSGLHLVSTRSTAGFREAGKAALWETTPSGNAVSLEQEMIKGSETRDAFALTTSLFQRNVQMLRMAWRNG</sequence>
<dbReference type="Proteomes" id="UP000077405">
    <property type="component" value="Chromosome"/>
</dbReference>
<dbReference type="RefSeq" id="WP_063635756.1">
    <property type="nucleotide sequence ID" value="NZ_CP015285.1"/>
</dbReference>
<organism evidence="1 2">
    <name type="scientific">Azospirillum humicireducens</name>
    <dbReference type="NCBI Taxonomy" id="1226968"/>
    <lineage>
        <taxon>Bacteria</taxon>
        <taxon>Pseudomonadati</taxon>
        <taxon>Pseudomonadota</taxon>
        <taxon>Alphaproteobacteria</taxon>
        <taxon>Rhodospirillales</taxon>
        <taxon>Azospirillaceae</taxon>
        <taxon>Azospirillum</taxon>
    </lineage>
</organism>
<evidence type="ECO:0000313" key="2">
    <source>
        <dbReference type="Proteomes" id="UP000077405"/>
    </source>
</evidence>
<dbReference type="STRING" id="1226968.A6A40_12925"/>
<name>A0A160JHZ2_9PROT</name>
<reference evidence="1 2" key="1">
    <citation type="journal article" date="2013" name="Int. J. Syst. Evol. Microbiol.">
        <title>Azospirillum humicireducens sp. nov., a nitrogen-fixing bacterium isolated from a microbial fuel cell.</title>
        <authorList>
            <person name="Zhou S."/>
            <person name="Han L."/>
            <person name="Wang Y."/>
            <person name="Yang G."/>
            <person name="Zhuang L."/>
            <person name="Hu P."/>
        </authorList>
    </citation>
    <scope>NUCLEOTIDE SEQUENCE [LARGE SCALE GENOMIC DNA]</scope>
    <source>
        <strain evidence="1 2">SgZ-5</strain>
    </source>
</reference>
<keyword evidence="1" id="KW-0969">Cilium</keyword>
<proteinExistence type="predicted"/>
<dbReference type="EMBL" id="CP015285">
    <property type="protein sequence ID" value="ANC92713.1"/>
    <property type="molecule type" value="Genomic_DNA"/>
</dbReference>
<dbReference type="KEGG" id="ahu:A6A40_12925"/>
<protein>
    <submittedName>
        <fullName evidence="1">Flagellar biosynthesis protein FlgG</fullName>
    </submittedName>
</protein>
<keyword evidence="1" id="KW-0966">Cell projection</keyword>
<evidence type="ECO:0000313" key="1">
    <source>
        <dbReference type="EMBL" id="ANC92713.1"/>
    </source>
</evidence>
<accession>A0A160JHZ2</accession>
<keyword evidence="1" id="KW-0282">Flagellum</keyword>
<dbReference type="AlphaFoldDB" id="A0A160JHZ2"/>